<dbReference type="InterPro" id="IPR037143">
    <property type="entry name" value="4-PPantetheinyl_Trfase_dom_sf"/>
</dbReference>
<keyword evidence="12" id="KW-1185">Reference proteome</keyword>
<dbReference type="InterPro" id="IPR055066">
    <property type="entry name" value="AASDHPPT_N"/>
</dbReference>
<comment type="similarity">
    <text evidence="1">Belongs to the P-Pant transferase superfamily. AcpS family.</text>
</comment>
<evidence type="ECO:0000259" key="10">
    <source>
        <dbReference type="Pfam" id="PF22624"/>
    </source>
</evidence>
<evidence type="ECO:0000256" key="6">
    <source>
        <dbReference type="ARBA" id="ARBA00033443"/>
    </source>
</evidence>
<dbReference type="EMBL" id="JXXN02004040">
    <property type="protein sequence ID" value="THD20926.1"/>
    <property type="molecule type" value="Genomic_DNA"/>
</dbReference>
<keyword evidence="4 11" id="KW-0808">Transferase</keyword>
<dbReference type="Gene3D" id="3.90.470.20">
    <property type="entry name" value="4'-phosphopantetheinyl transferase domain"/>
    <property type="match status" value="2"/>
</dbReference>
<evidence type="ECO:0000256" key="5">
    <source>
        <dbReference type="ARBA" id="ARBA00030484"/>
    </source>
</evidence>
<dbReference type="Pfam" id="PF01648">
    <property type="entry name" value="ACPS"/>
    <property type="match status" value="1"/>
</dbReference>
<dbReference type="GO" id="GO:0000287">
    <property type="term" value="F:magnesium ion binding"/>
    <property type="evidence" value="ECO:0007669"/>
    <property type="project" value="InterPro"/>
</dbReference>
<dbReference type="InterPro" id="IPR008278">
    <property type="entry name" value="4-PPantetheinyl_Trfase_dom"/>
</dbReference>
<comment type="catalytic activity">
    <reaction evidence="7">
        <text>apo-[ACP] + CoA = holo-[ACP] + adenosine 3',5'-bisphosphate + H(+)</text>
        <dbReference type="Rhea" id="RHEA:12068"/>
        <dbReference type="Rhea" id="RHEA-COMP:9685"/>
        <dbReference type="Rhea" id="RHEA-COMP:9690"/>
        <dbReference type="ChEBI" id="CHEBI:15378"/>
        <dbReference type="ChEBI" id="CHEBI:29999"/>
        <dbReference type="ChEBI" id="CHEBI:57287"/>
        <dbReference type="ChEBI" id="CHEBI:58343"/>
        <dbReference type="ChEBI" id="CHEBI:64479"/>
        <dbReference type="EC" id="2.7.8.7"/>
    </reaction>
    <physiologicalReaction direction="left-to-right" evidence="7">
        <dbReference type="Rhea" id="RHEA:12069"/>
    </physiologicalReaction>
</comment>
<evidence type="ECO:0000313" key="12">
    <source>
        <dbReference type="Proteomes" id="UP000230066"/>
    </source>
</evidence>
<dbReference type="GO" id="GO:0005829">
    <property type="term" value="C:cytosol"/>
    <property type="evidence" value="ECO:0007669"/>
    <property type="project" value="TreeGrafter"/>
</dbReference>
<evidence type="ECO:0000256" key="4">
    <source>
        <dbReference type="ARBA" id="ARBA00022679"/>
    </source>
</evidence>
<comment type="caution">
    <text evidence="11">The sequence shown here is derived from an EMBL/GenBank/DDBJ whole genome shotgun (WGS) entry which is preliminary data.</text>
</comment>
<dbReference type="PANTHER" id="PTHR12215">
    <property type="entry name" value="PHOSPHOPANTETHEINE TRANSFERASE"/>
    <property type="match status" value="1"/>
</dbReference>
<evidence type="ECO:0000256" key="8">
    <source>
        <dbReference type="ARBA" id="ARBA00048794"/>
    </source>
</evidence>
<accession>A0A4E0R3K7</accession>
<gene>
    <name evidence="11" type="ORF">D915_008368</name>
</gene>
<protein>
    <recommendedName>
        <fullName evidence="3">L-aminoadipate-semialdehyde dehydrogenase-phosphopantetheinyl transferase</fullName>
        <ecNumber evidence="2">2.7.8.7</ecNumber>
    </recommendedName>
    <alternativeName>
        <fullName evidence="5">4'-phosphopantetheinyl transferase</fullName>
    </alternativeName>
    <alternativeName>
        <fullName evidence="6">Alpha-aminoadipic semialdehyde dehydrogenase-phosphopantetheinyl transferase</fullName>
    </alternativeName>
</protein>
<dbReference type="PANTHER" id="PTHR12215:SF10">
    <property type="entry name" value="L-AMINOADIPATE-SEMIALDEHYDE DEHYDROGENASE-PHOSPHOPANTETHEINYL TRANSFERASE"/>
    <property type="match status" value="1"/>
</dbReference>
<evidence type="ECO:0000256" key="2">
    <source>
        <dbReference type="ARBA" id="ARBA00013172"/>
    </source>
</evidence>
<evidence type="ECO:0000256" key="3">
    <source>
        <dbReference type="ARBA" id="ARBA00016301"/>
    </source>
</evidence>
<dbReference type="InterPro" id="IPR050559">
    <property type="entry name" value="P-Pant_transferase_sf"/>
</dbReference>
<dbReference type="Pfam" id="PF22624">
    <property type="entry name" value="AASDHPPT_N"/>
    <property type="match status" value="1"/>
</dbReference>
<reference evidence="11" key="1">
    <citation type="submission" date="2019-03" db="EMBL/GenBank/DDBJ databases">
        <title>Improved annotation for the trematode Fasciola hepatica.</title>
        <authorList>
            <person name="Choi Y.-J."/>
            <person name="Martin J."/>
            <person name="Mitreva M."/>
        </authorList>
    </citation>
    <scope>NUCLEOTIDE SEQUENCE [LARGE SCALE GENOMIC DNA]</scope>
</reference>
<evidence type="ECO:0000259" key="9">
    <source>
        <dbReference type="Pfam" id="PF01648"/>
    </source>
</evidence>
<evidence type="ECO:0000256" key="1">
    <source>
        <dbReference type="ARBA" id="ARBA00006195"/>
    </source>
</evidence>
<dbReference type="SUPFAM" id="SSF56214">
    <property type="entry name" value="4'-phosphopantetheinyl transferase"/>
    <property type="match status" value="2"/>
</dbReference>
<comment type="catalytic activity">
    <reaction evidence="8">
        <text>apo-[ACP] + acetyl-CoA = acetyl-[ACP] + adenosine 3',5'-bisphosphate + H(+)</text>
        <dbReference type="Rhea" id="RHEA:46564"/>
        <dbReference type="Rhea" id="RHEA-COMP:9621"/>
        <dbReference type="Rhea" id="RHEA-COMP:9690"/>
        <dbReference type="ChEBI" id="CHEBI:15378"/>
        <dbReference type="ChEBI" id="CHEBI:29999"/>
        <dbReference type="ChEBI" id="CHEBI:57288"/>
        <dbReference type="ChEBI" id="CHEBI:58343"/>
        <dbReference type="ChEBI" id="CHEBI:78446"/>
    </reaction>
    <physiologicalReaction direction="left-to-right" evidence="8">
        <dbReference type="Rhea" id="RHEA:46565"/>
    </physiologicalReaction>
</comment>
<sequence>MLRKFISHGLWTPSRVEFICALSCLSNEERVSAMRYAFQRDVLSCICGKLLTRQVASEVLNICSNKVGLGKTEMGKPFVLKNDRKLDFNISHGGNLTTCVAVLEGTCGVDVMRVELPLPHRSASVFVHTLRRVFASCELDSILSATEDSKIMYRFYRHWCLKEAYLKALGCGIRLPLSSVVFELPRSDDLFPCCLTLSPECQNWYFEEHILPNSHVAAVAWHSDCIMSRYEKSQFVEVGINSLLSNLSPFDDPAEDDLWMEFTEKPREPLLLRQAVVFDTFY</sequence>
<dbReference type="AlphaFoldDB" id="A0A4E0R3K7"/>
<evidence type="ECO:0000256" key="7">
    <source>
        <dbReference type="ARBA" id="ARBA00048641"/>
    </source>
</evidence>
<proteinExistence type="inferred from homology"/>
<dbReference type="EC" id="2.7.8.7" evidence="2"/>
<evidence type="ECO:0000313" key="11">
    <source>
        <dbReference type="EMBL" id="THD20926.1"/>
    </source>
</evidence>
<feature type="domain" description="4'-phosphopantetheinyl transferase N-terminal" evidence="10">
    <location>
        <begin position="11"/>
        <end position="101"/>
    </location>
</feature>
<dbReference type="GO" id="GO:0008897">
    <property type="term" value="F:holo-[acyl-carrier-protein] synthase activity"/>
    <property type="evidence" value="ECO:0007669"/>
    <property type="project" value="UniProtKB-EC"/>
</dbReference>
<organism evidence="11 12">
    <name type="scientific">Fasciola hepatica</name>
    <name type="common">Liver fluke</name>
    <dbReference type="NCBI Taxonomy" id="6192"/>
    <lineage>
        <taxon>Eukaryota</taxon>
        <taxon>Metazoa</taxon>
        <taxon>Spiralia</taxon>
        <taxon>Lophotrochozoa</taxon>
        <taxon>Platyhelminthes</taxon>
        <taxon>Trematoda</taxon>
        <taxon>Digenea</taxon>
        <taxon>Plagiorchiida</taxon>
        <taxon>Echinostomata</taxon>
        <taxon>Echinostomatoidea</taxon>
        <taxon>Fasciolidae</taxon>
        <taxon>Fasciola</taxon>
    </lineage>
</organism>
<feature type="domain" description="4'-phosphopantetheinyl transferase" evidence="9">
    <location>
        <begin position="107"/>
        <end position="220"/>
    </location>
</feature>
<name>A0A4E0R3K7_FASHE</name>
<dbReference type="GO" id="GO:0019878">
    <property type="term" value="P:lysine biosynthetic process via aminoadipic acid"/>
    <property type="evidence" value="ECO:0007669"/>
    <property type="project" value="TreeGrafter"/>
</dbReference>
<dbReference type="Proteomes" id="UP000230066">
    <property type="component" value="Unassembled WGS sequence"/>
</dbReference>